<evidence type="ECO:0000259" key="5">
    <source>
        <dbReference type="Pfam" id="PF00135"/>
    </source>
</evidence>
<dbReference type="Pfam" id="PF00135">
    <property type="entry name" value="COesterase"/>
    <property type="match status" value="1"/>
</dbReference>
<feature type="domain" description="Carboxylesterase type B" evidence="5">
    <location>
        <begin position="40"/>
        <end position="523"/>
    </location>
</feature>
<evidence type="ECO:0000256" key="2">
    <source>
        <dbReference type="ARBA" id="ARBA00022801"/>
    </source>
</evidence>
<accession>A0A918WMQ7</accession>
<dbReference type="Gene3D" id="3.40.50.1820">
    <property type="entry name" value="alpha/beta hydrolase"/>
    <property type="match status" value="1"/>
</dbReference>
<dbReference type="Proteomes" id="UP000646244">
    <property type="component" value="Unassembled WGS sequence"/>
</dbReference>
<gene>
    <name evidence="6" type="ORF">GCM10010507_41690</name>
</gene>
<keyword evidence="3" id="KW-0732">Signal</keyword>
<dbReference type="SUPFAM" id="SSF53474">
    <property type="entry name" value="alpha/beta-Hydrolases"/>
    <property type="match status" value="1"/>
</dbReference>
<evidence type="ECO:0000313" key="6">
    <source>
        <dbReference type="EMBL" id="GHC60266.1"/>
    </source>
</evidence>
<comment type="caution">
    <text evidence="6">The sequence shown here is derived from an EMBL/GenBank/DDBJ whole genome shotgun (WGS) entry which is preliminary data.</text>
</comment>
<feature type="signal peptide" evidence="3">
    <location>
        <begin position="1"/>
        <end position="27"/>
    </location>
</feature>
<dbReference type="InterPro" id="IPR050309">
    <property type="entry name" value="Type-B_Carboxylest/Lipase"/>
</dbReference>
<name>A0A918WMQ7_STRCJ</name>
<evidence type="ECO:0000256" key="1">
    <source>
        <dbReference type="ARBA" id="ARBA00005964"/>
    </source>
</evidence>
<keyword evidence="2 3" id="KW-0378">Hydrolase</keyword>
<dbReference type="PROSITE" id="PS00941">
    <property type="entry name" value="CARBOXYLESTERASE_B_2"/>
    <property type="match status" value="1"/>
</dbReference>
<feature type="chain" id="PRO_5039746745" description="Carboxylic ester hydrolase" evidence="3">
    <location>
        <begin position="28"/>
        <end position="531"/>
    </location>
</feature>
<reference evidence="6" key="2">
    <citation type="submission" date="2020-09" db="EMBL/GenBank/DDBJ databases">
        <authorList>
            <person name="Sun Q."/>
            <person name="Ohkuma M."/>
        </authorList>
    </citation>
    <scope>NUCLEOTIDE SEQUENCE</scope>
    <source>
        <strain evidence="6">JCM 4633</strain>
    </source>
</reference>
<comment type="similarity">
    <text evidence="1 3">Belongs to the type-B carboxylesterase/lipase family.</text>
</comment>
<dbReference type="GO" id="GO:0016787">
    <property type="term" value="F:hydrolase activity"/>
    <property type="evidence" value="ECO:0007669"/>
    <property type="project" value="UniProtKB-KW"/>
</dbReference>
<feature type="region of interest" description="Disordered" evidence="4">
    <location>
        <begin position="85"/>
        <end position="104"/>
    </location>
</feature>
<dbReference type="InterPro" id="IPR019819">
    <property type="entry name" value="Carboxylesterase_B_CS"/>
</dbReference>
<dbReference type="PROSITE" id="PS51257">
    <property type="entry name" value="PROKAR_LIPOPROTEIN"/>
    <property type="match status" value="1"/>
</dbReference>
<dbReference type="PROSITE" id="PS00122">
    <property type="entry name" value="CARBOXYLESTERASE_B_1"/>
    <property type="match status" value="1"/>
</dbReference>
<dbReference type="InterPro" id="IPR002018">
    <property type="entry name" value="CarbesteraseB"/>
</dbReference>
<dbReference type="RefSeq" id="WP_190111359.1">
    <property type="nucleotide sequence ID" value="NZ_BMVB01000014.1"/>
</dbReference>
<dbReference type="InterPro" id="IPR019826">
    <property type="entry name" value="Carboxylesterase_B_AS"/>
</dbReference>
<dbReference type="EMBL" id="BMVB01000014">
    <property type="protein sequence ID" value="GHC60266.1"/>
    <property type="molecule type" value="Genomic_DNA"/>
</dbReference>
<reference evidence="6" key="1">
    <citation type="journal article" date="2014" name="Int. J. Syst. Evol. Microbiol.">
        <title>Complete genome sequence of Corynebacterium casei LMG S-19264T (=DSM 44701T), isolated from a smear-ripened cheese.</title>
        <authorList>
            <consortium name="US DOE Joint Genome Institute (JGI-PGF)"/>
            <person name="Walter F."/>
            <person name="Albersmeier A."/>
            <person name="Kalinowski J."/>
            <person name="Ruckert C."/>
        </authorList>
    </citation>
    <scope>NUCLEOTIDE SEQUENCE</scope>
    <source>
        <strain evidence="6">JCM 4633</strain>
    </source>
</reference>
<protein>
    <recommendedName>
        <fullName evidence="3">Carboxylic ester hydrolase</fullName>
        <ecNumber evidence="3">3.1.1.-</ecNumber>
    </recommendedName>
</protein>
<dbReference type="InterPro" id="IPR029058">
    <property type="entry name" value="AB_hydrolase_fold"/>
</dbReference>
<evidence type="ECO:0000256" key="3">
    <source>
        <dbReference type="RuleBase" id="RU361235"/>
    </source>
</evidence>
<dbReference type="EC" id="3.1.1.-" evidence="3"/>
<evidence type="ECO:0000256" key="4">
    <source>
        <dbReference type="SAM" id="MobiDB-lite"/>
    </source>
</evidence>
<sequence>MLPPARSRFIRLLAVAAVLLLTVAGCAPLGDEEADAADGHVVTVKSGRLRGAVREGYRLFQGIPYAAPPTGGRRWRAPERPSEWEGVRDATMPGSQCPQPGVAGSAATGREDCLFLNVWAPDRRRGERAPVMVWLHGGALSWGSGDAYPARRLATQGGIVVVTINYRLGALGYLAHPALANGKETGNYGLMDQQAALRWVKGNIAAFGGDPAKVTVAGESAGGASVCALLNSPASRGLFRAAILQSGPCGGQEAGAARQAGTAFAASLGCFVEATAAGCLRALPASALTNPPQHGAKGVFAIPEAPAASVSTLSYGTALLPGPAAGVPAVKVPVLNGTNHDELTYTLTGKVPQQDFVTGLKAHYGAKGGAIARAYPRSAHKGDAGLAYGHAVTDGDFACRARSMNRTLSPHMPVYAYEFADPAPVAWSGVQQFFGTKNVLAAHATELPYLFDFPGVTFTEKQQKLSDRMIAYWSSFVTTLDPNGKDRARWYAYRNPTDSFLSLRPTGSVTTNTFGTDHHCGFWQSVEPAQR</sequence>
<evidence type="ECO:0000313" key="7">
    <source>
        <dbReference type="Proteomes" id="UP000646244"/>
    </source>
</evidence>
<dbReference type="AlphaFoldDB" id="A0A918WMQ7"/>
<proteinExistence type="inferred from homology"/>
<organism evidence="6 7">
    <name type="scientific">Streptomyces cinnamoneus</name>
    <name type="common">Streptoverticillium cinnamoneum</name>
    <dbReference type="NCBI Taxonomy" id="53446"/>
    <lineage>
        <taxon>Bacteria</taxon>
        <taxon>Bacillati</taxon>
        <taxon>Actinomycetota</taxon>
        <taxon>Actinomycetes</taxon>
        <taxon>Kitasatosporales</taxon>
        <taxon>Streptomycetaceae</taxon>
        <taxon>Streptomyces</taxon>
        <taxon>Streptomyces cinnamoneus group</taxon>
    </lineage>
</organism>
<dbReference type="PANTHER" id="PTHR11559">
    <property type="entry name" value="CARBOXYLESTERASE"/>
    <property type="match status" value="1"/>
</dbReference>